<dbReference type="Pfam" id="PF13398">
    <property type="entry name" value="Peptidase_M50B"/>
    <property type="match status" value="1"/>
</dbReference>
<proteinExistence type="predicted"/>
<organism evidence="2">
    <name type="scientific">Mucochytrium quahogii</name>
    <dbReference type="NCBI Taxonomy" id="96639"/>
    <lineage>
        <taxon>Eukaryota</taxon>
        <taxon>Sar</taxon>
        <taxon>Stramenopiles</taxon>
        <taxon>Bigyra</taxon>
        <taxon>Labyrinthulomycetes</taxon>
        <taxon>Thraustochytrida</taxon>
        <taxon>Thraustochytriidae</taxon>
        <taxon>Mucochytrium</taxon>
    </lineage>
</organism>
<keyword evidence="1" id="KW-0812">Transmembrane</keyword>
<dbReference type="AlphaFoldDB" id="A0A7S2WS16"/>
<dbReference type="PANTHER" id="PTHR33979">
    <property type="entry name" value="OS02G0221600 PROTEIN"/>
    <property type="match status" value="1"/>
</dbReference>
<keyword evidence="1" id="KW-1133">Transmembrane helix</keyword>
<feature type="transmembrane region" description="Helical" evidence="1">
    <location>
        <begin position="161"/>
        <end position="178"/>
    </location>
</feature>
<name>A0A7S2WS16_9STRA</name>
<feature type="transmembrane region" description="Helical" evidence="1">
    <location>
        <begin position="15"/>
        <end position="33"/>
    </location>
</feature>
<keyword evidence="1" id="KW-0472">Membrane</keyword>
<feature type="transmembrane region" description="Helical" evidence="1">
    <location>
        <begin position="86"/>
        <end position="104"/>
    </location>
</feature>
<reference evidence="2" key="1">
    <citation type="submission" date="2021-01" db="EMBL/GenBank/DDBJ databases">
        <authorList>
            <person name="Corre E."/>
            <person name="Pelletier E."/>
            <person name="Niang G."/>
            <person name="Scheremetjew M."/>
            <person name="Finn R."/>
            <person name="Kale V."/>
            <person name="Holt S."/>
            <person name="Cochrane G."/>
            <person name="Meng A."/>
            <person name="Brown T."/>
            <person name="Cohen L."/>
        </authorList>
    </citation>
    <scope>NUCLEOTIDE SEQUENCE</scope>
    <source>
        <strain evidence="2">NY070348D</strain>
    </source>
</reference>
<protein>
    <recommendedName>
        <fullName evidence="3">Peptidase M50B-like protein</fullName>
    </recommendedName>
</protein>
<evidence type="ECO:0008006" key="3">
    <source>
        <dbReference type="Google" id="ProtNLM"/>
    </source>
</evidence>
<sequence length="232" mass="25293">MSANWSLAGCCNTDQIVLLCLIAGYSVFIFFTWRWKILLPMKLISVFIHECGHASAALMTCGKVVSMEVHADEGGVTKTIGGNRMIILLAGYLGSSFWGMVFVILSVNNISAQVGAGLLTVALLVTLYLADNNTLRVLCVGFLVVLAGFWALQILTVFKGLQYLLLFVGVMNGWFSMYDIHDDLISRRVNGSDAVELAKITHTSSRCWGVIWAIISAIFMGLGIYLALVIAD</sequence>
<feature type="transmembrane region" description="Helical" evidence="1">
    <location>
        <begin position="137"/>
        <end position="155"/>
    </location>
</feature>
<evidence type="ECO:0000256" key="1">
    <source>
        <dbReference type="SAM" id="Phobius"/>
    </source>
</evidence>
<evidence type="ECO:0000313" key="2">
    <source>
        <dbReference type="EMBL" id="CAD9702709.1"/>
    </source>
</evidence>
<gene>
    <name evidence="2" type="ORF">QSP1433_LOCUS15009</name>
</gene>
<dbReference type="PANTHER" id="PTHR33979:SF2">
    <property type="entry name" value="PEPTIDASE M50B-LIKE-DOMAIN-CONTAINING PROTEIN"/>
    <property type="match status" value="1"/>
</dbReference>
<dbReference type="EMBL" id="HBHK01023863">
    <property type="protein sequence ID" value="CAD9702709.1"/>
    <property type="molecule type" value="Transcribed_RNA"/>
</dbReference>
<feature type="transmembrane region" description="Helical" evidence="1">
    <location>
        <begin position="209"/>
        <end position="231"/>
    </location>
</feature>
<accession>A0A7S2WS16</accession>
<feature type="transmembrane region" description="Helical" evidence="1">
    <location>
        <begin position="110"/>
        <end position="130"/>
    </location>
</feature>
<dbReference type="InterPro" id="IPR049500">
    <property type="entry name" value="Peptidase_M50B-like"/>
</dbReference>